<dbReference type="Gene3D" id="2.30.29.30">
    <property type="entry name" value="Pleckstrin-homology domain (PH domain)/Phosphotyrosine-binding domain (PTB)"/>
    <property type="match status" value="1"/>
</dbReference>
<gene>
    <name evidence="3" type="ORF">M0812_03608</name>
</gene>
<feature type="compositionally biased region" description="Basic residues" evidence="1">
    <location>
        <begin position="141"/>
        <end position="156"/>
    </location>
</feature>
<dbReference type="Proteomes" id="UP001146793">
    <property type="component" value="Unassembled WGS sequence"/>
</dbReference>
<dbReference type="InterPro" id="IPR001849">
    <property type="entry name" value="PH_domain"/>
</dbReference>
<dbReference type="InterPro" id="IPR011993">
    <property type="entry name" value="PH-like_dom_sf"/>
</dbReference>
<evidence type="ECO:0000313" key="4">
    <source>
        <dbReference type="Proteomes" id="UP001146793"/>
    </source>
</evidence>
<dbReference type="InterPro" id="IPR004182">
    <property type="entry name" value="GRAM"/>
</dbReference>
<reference evidence="3" key="1">
    <citation type="submission" date="2022-08" db="EMBL/GenBank/DDBJ databases">
        <title>Novel sulphate-reducing endosymbionts in the free-living metamonad Anaeramoeba.</title>
        <authorList>
            <person name="Jerlstrom-Hultqvist J."/>
            <person name="Cepicka I."/>
            <person name="Gallot-Lavallee L."/>
            <person name="Salas-Leiva D."/>
            <person name="Curtis B.A."/>
            <person name="Zahonova K."/>
            <person name="Pipaliya S."/>
            <person name="Dacks J."/>
            <person name="Roger A.J."/>
        </authorList>
    </citation>
    <scope>NUCLEOTIDE SEQUENCE</scope>
    <source>
        <strain evidence="3">Busselton2</strain>
    </source>
</reference>
<protein>
    <recommendedName>
        <fullName evidence="2">PH domain-containing protein</fullName>
    </recommendedName>
</protein>
<evidence type="ECO:0000313" key="3">
    <source>
        <dbReference type="EMBL" id="KAJ3451850.1"/>
    </source>
</evidence>
<dbReference type="EMBL" id="JANTQA010000008">
    <property type="protein sequence ID" value="KAJ3451850.1"/>
    <property type="molecule type" value="Genomic_DNA"/>
</dbReference>
<feature type="region of interest" description="Disordered" evidence="1">
    <location>
        <begin position="175"/>
        <end position="198"/>
    </location>
</feature>
<comment type="caution">
    <text evidence="3">The sequence shown here is derived from an EMBL/GenBank/DDBJ whole genome shotgun (WGS) entry which is preliminary data.</text>
</comment>
<dbReference type="AlphaFoldDB" id="A0AAV8ADY9"/>
<evidence type="ECO:0000256" key="1">
    <source>
        <dbReference type="SAM" id="MobiDB-lite"/>
    </source>
</evidence>
<dbReference type="PROSITE" id="PS50003">
    <property type="entry name" value="PH_DOMAIN"/>
    <property type="match status" value="1"/>
</dbReference>
<feature type="region of interest" description="Disordered" evidence="1">
    <location>
        <begin position="116"/>
        <end position="163"/>
    </location>
</feature>
<feature type="domain" description="PH" evidence="2">
    <location>
        <begin position="239"/>
        <end position="335"/>
    </location>
</feature>
<organism evidence="3 4">
    <name type="scientific">Anaeramoeba flamelloides</name>
    <dbReference type="NCBI Taxonomy" id="1746091"/>
    <lineage>
        <taxon>Eukaryota</taxon>
        <taxon>Metamonada</taxon>
        <taxon>Anaeramoebidae</taxon>
        <taxon>Anaeramoeba</taxon>
    </lineage>
</organism>
<accession>A0AAV8ADY9</accession>
<dbReference type="Pfam" id="PF02893">
    <property type="entry name" value="GRAM"/>
    <property type="match status" value="1"/>
</dbReference>
<evidence type="ECO:0000259" key="2">
    <source>
        <dbReference type="PROSITE" id="PS50003"/>
    </source>
</evidence>
<sequence>MTKQHDRKGNKCSHEEFHISKYSCALKEKRGFLRQGTLKVTTKNIHFTSNIFGIRKRITIPITSKLVIIKKTLLFFPNSLLISNTQNPEGWFFTSFFSRDKCYQQTTKIVSMFTRDDETKKKKKRSRHRKIKVQDQEKNKTKTKHQRSRRRRKRRVSQPISKIDKSEIAKIKNEFLRERRNENSQNEQNSNEKEVLLENEKSTNKKLLRSVSENELLKKKKRKKTFSTTDTHNSQGSEKILKRGILAIYNKIANEWLQREIIIYRNNESIVFRLSKIQPNKKIIGYLPVNFFKKCKLESELNFNIKLISGKVIRLKAKDKLDASNWINFLNSFLIGQDQNVVFGNEKNGNKNITEQNENKNDLKNKSLQSKMIALFLKGLCVLKSKMIFFTLFFLTSLNIIGKFSFVSAQTNTPQDINNPYNNKIYENNLGSNLKNNNLFNIVNKFINLNN</sequence>
<name>A0AAV8ADY9_9EUKA</name>
<feature type="compositionally biased region" description="Basic residues" evidence="1">
    <location>
        <begin position="121"/>
        <end position="131"/>
    </location>
</feature>
<proteinExistence type="predicted"/>
<dbReference type="SUPFAM" id="SSF50729">
    <property type="entry name" value="PH domain-like"/>
    <property type="match status" value="1"/>
</dbReference>